<evidence type="ECO:0000313" key="2">
    <source>
        <dbReference type="Proteomes" id="UP001204439"/>
    </source>
</evidence>
<dbReference type="EMBL" id="JAMXLT020000009">
    <property type="protein sequence ID" value="MDW8548635.1"/>
    <property type="molecule type" value="Genomic_DNA"/>
</dbReference>
<dbReference type="Proteomes" id="UP001204439">
    <property type="component" value="Unassembled WGS sequence"/>
</dbReference>
<accession>A0ABU4JG23</accession>
<gene>
    <name evidence="1" type="ORF">NG800_006915</name>
</gene>
<name>A0ABU4JG23_9FLAO</name>
<protein>
    <submittedName>
        <fullName evidence="1">Uncharacterized protein</fullName>
    </submittedName>
</protein>
<reference evidence="1 2" key="1">
    <citation type="submission" date="2023-11" db="EMBL/GenBank/DDBJ databases">
        <title>First isolation, identification, and characterization of non-pathogenic Epilithonimonas ginsengisoli isolated from diseased farmed rainbow trout (Oncorhynchus mykiss) in Chile.</title>
        <authorList>
            <person name="Miranda C.D."/>
            <person name="Irgang R."/>
            <person name="Concha C."/>
            <person name="Rojas R."/>
            <person name="Avendano R."/>
        </authorList>
    </citation>
    <scope>NUCLEOTIDE SEQUENCE [LARGE SCALE GENOMIC DNA]</scope>
    <source>
        <strain evidence="1 2">FP99</strain>
    </source>
</reference>
<sequence length="274" mass="31505">MKKPFYHLDYTSGECSFKIFLNEILVIDNLDGVKSLAGNFLLNSYIYGAGKQNIRFEVYPKKGQSEFNENCFIEIYLYGADQSKGFEDKIDIIPRQTKMPSNLLKNDSGVLLPPPVSWNVQFDADNPYSIDKNWSKGRKIASIPEYDKKVIATFTEIYQLAKERNAVQLYELMKESFNRTNIALFETEKGKSDTVKLFEQLIKHQPIGGNVYQLQDLDLGKVRVYGDGRVADVLRPDGNTILFFKKDKDEQTGVSIDIKLYSDERMNDNQFKIL</sequence>
<proteinExistence type="predicted"/>
<comment type="caution">
    <text evidence="1">The sequence shown here is derived from an EMBL/GenBank/DDBJ whole genome shotgun (WGS) entry which is preliminary data.</text>
</comment>
<organism evidence="1 2">
    <name type="scientific">Epilithonimonas ginsengisoli</name>
    <dbReference type="NCBI Taxonomy" id="1245592"/>
    <lineage>
        <taxon>Bacteria</taxon>
        <taxon>Pseudomonadati</taxon>
        <taxon>Bacteroidota</taxon>
        <taxon>Flavobacteriia</taxon>
        <taxon>Flavobacteriales</taxon>
        <taxon>Weeksellaceae</taxon>
        <taxon>Chryseobacterium group</taxon>
        <taxon>Epilithonimonas</taxon>
    </lineage>
</organism>
<evidence type="ECO:0000313" key="1">
    <source>
        <dbReference type="EMBL" id="MDW8548635.1"/>
    </source>
</evidence>
<dbReference type="RefSeq" id="WP_063968828.1">
    <property type="nucleotide sequence ID" value="NZ_JAMXLT020000009.1"/>
</dbReference>
<keyword evidence="2" id="KW-1185">Reference proteome</keyword>